<evidence type="ECO:0000256" key="1">
    <source>
        <dbReference type="SAM" id="MobiDB-lite"/>
    </source>
</evidence>
<sequence length="90" mass="10033">MIAPLARARADIVSKIVVPSPANSGFIARDAQDKGGQVAREMDRKSGSRKRYTRRGPQPTPDRRSPPTRADPKGSTRRHAWHSFQPESEK</sequence>
<reference evidence="3" key="1">
    <citation type="journal article" date="2019" name="Int. J. Syst. Evol. Microbiol.">
        <title>The Global Catalogue of Microorganisms (GCM) 10K type strain sequencing project: providing services to taxonomists for standard genome sequencing and annotation.</title>
        <authorList>
            <consortium name="The Broad Institute Genomics Platform"/>
            <consortium name="The Broad Institute Genome Sequencing Center for Infectious Disease"/>
            <person name="Wu L."/>
            <person name="Ma J."/>
        </authorList>
    </citation>
    <scope>NUCLEOTIDE SEQUENCE [LARGE SCALE GENOMIC DNA]</scope>
    <source>
        <strain evidence="3">CGMCC 1.8957</strain>
    </source>
</reference>
<accession>A0ABQ3LF01</accession>
<name>A0ABQ3LF01_9SPHN</name>
<proteinExistence type="predicted"/>
<gene>
    <name evidence="2" type="ORF">GCM10008023_13650</name>
</gene>
<feature type="region of interest" description="Disordered" evidence="1">
    <location>
        <begin position="19"/>
        <end position="90"/>
    </location>
</feature>
<protein>
    <submittedName>
        <fullName evidence="2">Uncharacterized protein</fullName>
    </submittedName>
</protein>
<dbReference type="EMBL" id="BNAQ01000002">
    <property type="protein sequence ID" value="GHH13430.1"/>
    <property type="molecule type" value="Genomic_DNA"/>
</dbReference>
<evidence type="ECO:0000313" key="3">
    <source>
        <dbReference type="Proteomes" id="UP000652430"/>
    </source>
</evidence>
<dbReference type="Proteomes" id="UP000652430">
    <property type="component" value="Unassembled WGS sequence"/>
</dbReference>
<comment type="caution">
    <text evidence="2">The sequence shown here is derived from an EMBL/GenBank/DDBJ whole genome shotgun (WGS) entry which is preliminary data.</text>
</comment>
<organism evidence="2 3">
    <name type="scientific">Sphingomonas glacialis</name>
    <dbReference type="NCBI Taxonomy" id="658225"/>
    <lineage>
        <taxon>Bacteria</taxon>
        <taxon>Pseudomonadati</taxon>
        <taxon>Pseudomonadota</taxon>
        <taxon>Alphaproteobacteria</taxon>
        <taxon>Sphingomonadales</taxon>
        <taxon>Sphingomonadaceae</taxon>
        <taxon>Sphingomonas</taxon>
    </lineage>
</organism>
<keyword evidence="3" id="KW-1185">Reference proteome</keyword>
<feature type="compositionally biased region" description="Basic and acidic residues" evidence="1">
    <location>
        <begin position="61"/>
        <end position="74"/>
    </location>
</feature>
<evidence type="ECO:0000313" key="2">
    <source>
        <dbReference type="EMBL" id="GHH13430.1"/>
    </source>
</evidence>